<evidence type="ECO:0000313" key="3">
    <source>
        <dbReference type="Proteomes" id="UP000265443"/>
    </source>
</evidence>
<sequence>MRVVFDTNIYIATLIAPTSRVARVYWAWRNGRFTLLTSKAQLTELRRVSRYVKFKGIIRPAQAGAMINTLKAKAELVSYSKGRPLSVDPDDDLISTLTIDFYYGKLSVH</sequence>
<dbReference type="InterPro" id="IPR002716">
    <property type="entry name" value="PIN_dom"/>
</dbReference>
<dbReference type="EMBL" id="QWKY01000128">
    <property type="protein sequence ID" value="RIH74362.1"/>
    <property type="molecule type" value="Genomic_DNA"/>
</dbReference>
<evidence type="ECO:0000313" key="2">
    <source>
        <dbReference type="EMBL" id="RIH74362.1"/>
    </source>
</evidence>
<feature type="domain" description="PIN" evidence="1">
    <location>
        <begin position="2"/>
        <end position="96"/>
    </location>
</feature>
<dbReference type="Proteomes" id="UP000265443">
    <property type="component" value="Unassembled WGS sequence"/>
</dbReference>
<dbReference type="SUPFAM" id="SSF88723">
    <property type="entry name" value="PIN domain-like"/>
    <property type="match status" value="1"/>
</dbReference>
<dbReference type="InterPro" id="IPR002850">
    <property type="entry name" value="PIN_toxin-like"/>
</dbReference>
<evidence type="ECO:0000259" key="1">
    <source>
        <dbReference type="Pfam" id="PF13470"/>
    </source>
</evidence>
<dbReference type="InterPro" id="IPR029060">
    <property type="entry name" value="PIN-like_dom_sf"/>
</dbReference>
<accession>A0ABX9MH94</accession>
<keyword evidence="3" id="KW-1185">Reference proteome</keyword>
<reference evidence="2 3" key="1">
    <citation type="submission" date="2018-08" db="EMBL/GenBank/DDBJ databases">
        <title>Meiothermus hypogaeus DSM 23238 genome sequencing project.</title>
        <authorList>
            <person name="Da Costa M.S."/>
            <person name="Albuquerque L."/>
            <person name="Raposo P."/>
            <person name="Froufe H.J.C."/>
            <person name="Barroso C.S."/>
            <person name="Egas C."/>
        </authorList>
    </citation>
    <scope>NUCLEOTIDE SEQUENCE [LARGE SCALE GENOMIC DNA]</scope>
    <source>
        <strain evidence="2 3">DSM 23238</strain>
    </source>
</reference>
<dbReference type="Pfam" id="PF13470">
    <property type="entry name" value="PIN_3"/>
    <property type="match status" value="1"/>
</dbReference>
<name>A0ABX9MH94_9DEIN</name>
<protein>
    <submittedName>
        <fullName evidence="2">Toxin-antitoxin system toxin component, PIN family</fullName>
    </submittedName>
</protein>
<comment type="caution">
    <text evidence="2">The sequence shown here is derived from an EMBL/GenBank/DDBJ whole genome shotgun (WGS) entry which is preliminary data.</text>
</comment>
<proteinExistence type="predicted"/>
<dbReference type="PANTHER" id="PTHR34610">
    <property type="entry name" value="SSL7007 PROTEIN"/>
    <property type="match status" value="1"/>
</dbReference>
<dbReference type="RefSeq" id="WP_119342443.1">
    <property type="nucleotide sequence ID" value="NZ_QWKY01000128.1"/>
</dbReference>
<organism evidence="2 3">
    <name type="scientific">Meiothermus hypogaeus</name>
    <dbReference type="NCBI Taxonomy" id="884155"/>
    <lineage>
        <taxon>Bacteria</taxon>
        <taxon>Thermotogati</taxon>
        <taxon>Deinococcota</taxon>
        <taxon>Deinococci</taxon>
        <taxon>Thermales</taxon>
        <taxon>Thermaceae</taxon>
        <taxon>Meiothermus</taxon>
    </lineage>
</organism>
<gene>
    <name evidence="2" type="ORF">Mhypo_03389</name>
</gene>
<dbReference type="PANTHER" id="PTHR34610:SF4">
    <property type="entry name" value="SLL8027 PROTEIN"/>
    <property type="match status" value="1"/>
</dbReference>